<organism evidence="3 4">
    <name type="scientific">Parascaris univalens</name>
    <name type="common">Nematode worm</name>
    <dbReference type="NCBI Taxonomy" id="6257"/>
    <lineage>
        <taxon>Eukaryota</taxon>
        <taxon>Metazoa</taxon>
        <taxon>Ecdysozoa</taxon>
        <taxon>Nematoda</taxon>
        <taxon>Chromadorea</taxon>
        <taxon>Rhabditida</taxon>
        <taxon>Spirurina</taxon>
        <taxon>Ascaridomorpha</taxon>
        <taxon>Ascaridoidea</taxon>
        <taxon>Ascarididae</taxon>
        <taxon>Parascaris</taxon>
    </lineage>
</organism>
<evidence type="ECO:0000259" key="2">
    <source>
        <dbReference type="Pfam" id="PF23309"/>
    </source>
</evidence>
<dbReference type="InterPro" id="IPR055510">
    <property type="entry name" value="DUF7083"/>
</dbReference>
<evidence type="ECO:0000313" key="3">
    <source>
        <dbReference type="Proteomes" id="UP000887569"/>
    </source>
</evidence>
<name>A0A915CIA0_PARUN</name>
<sequence length="99" mass="11155">MSSAVESALDNAAAVTTYVPNEDVAFETCFKCYKGNFNVDAQKLDDPRRVGFLLRKLKAVAHEKHANYILPKTRHLTSDETTNTLKDVSDTHPQGRFRK</sequence>
<evidence type="ECO:0000256" key="1">
    <source>
        <dbReference type="SAM" id="MobiDB-lite"/>
    </source>
</evidence>
<protein>
    <recommendedName>
        <fullName evidence="2">DUF7083 domain-containing protein</fullName>
    </recommendedName>
</protein>
<keyword evidence="3" id="KW-1185">Reference proteome</keyword>
<accession>A0A915CIA0</accession>
<reference evidence="4" key="1">
    <citation type="submission" date="2022-11" db="UniProtKB">
        <authorList>
            <consortium name="WormBaseParasite"/>
        </authorList>
    </citation>
    <scope>IDENTIFICATION</scope>
</reference>
<feature type="region of interest" description="Disordered" evidence="1">
    <location>
        <begin position="79"/>
        <end position="99"/>
    </location>
</feature>
<proteinExistence type="predicted"/>
<feature type="domain" description="DUF7083" evidence="2">
    <location>
        <begin position="9"/>
        <end position="90"/>
    </location>
</feature>
<dbReference type="WBParaSite" id="PgR186_g003_t01">
    <property type="protein sequence ID" value="PgR186_g003_t01"/>
    <property type="gene ID" value="PgR186_g003"/>
</dbReference>
<dbReference type="Pfam" id="PF23309">
    <property type="entry name" value="DUF7083"/>
    <property type="match status" value="1"/>
</dbReference>
<evidence type="ECO:0000313" key="4">
    <source>
        <dbReference type="WBParaSite" id="PgR186_g003_t01"/>
    </source>
</evidence>
<dbReference type="AlphaFoldDB" id="A0A915CIA0"/>
<dbReference type="Proteomes" id="UP000887569">
    <property type="component" value="Unplaced"/>
</dbReference>